<dbReference type="EC" id="5.2.1.8" evidence="2"/>
<evidence type="ECO:0000256" key="2">
    <source>
        <dbReference type="RuleBase" id="RU363019"/>
    </source>
</evidence>
<dbReference type="GO" id="GO:0003755">
    <property type="term" value="F:peptidyl-prolyl cis-trans isomerase activity"/>
    <property type="evidence" value="ECO:0007669"/>
    <property type="project" value="UniProtKB-UniRule"/>
</dbReference>
<dbReference type="PROSITE" id="PS50072">
    <property type="entry name" value="CSA_PPIASE_2"/>
    <property type="match status" value="1"/>
</dbReference>
<dbReference type="PANTHER" id="PTHR11071">
    <property type="entry name" value="PEPTIDYL-PROLYL CIS-TRANS ISOMERASE"/>
    <property type="match status" value="1"/>
</dbReference>
<gene>
    <name evidence="4" type="ORF">Dsin_005750</name>
</gene>
<sequence length="112" mass="11974">MTNPGVFFDLSIGGHPAGRIVMELFEDSTLITAKNFQALCTRENGIDTVGKPLHYKGSTFHRVIPGYMVHGGDITHGNGTNGESIYGPSFVNENFVKKHIGPGILSVAITGT</sequence>
<dbReference type="Pfam" id="PF00160">
    <property type="entry name" value="Pro_isomerase"/>
    <property type="match status" value="1"/>
</dbReference>
<dbReference type="PANTHER" id="PTHR11071:SF561">
    <property type="entry name" value="PEPTIDYL-PROLYL CIS-TRANS ISOMERASE D-RELATED"/>
    <property type="match status" value="1"/>
</dbReference>
<reference evidence="4" key="1">
    <citation type="journal article" date="2023" name="Plant J.">
        <title>Genome sequences and population genomics provide insights into the demographic history, inbreeding, and mutation load of two 'living fossil' tree species of Dipteronia.</title>
        <authorList>
            <person name="Feng Y."/>
            <person name="Comes H.P."/>
            <person name="Chen J."/>
            <person name="Zhu S."/>
            <person name="Lu R."/>
            <person name="Zhang X."/>
            <person name="Li P."/>
            <person name="Qiu J."/>
            <person name="Olsen K.M."/>
            <person name="Qiu Y."/>
        </authorList>
    </citation>
    <scope>NUCLEOTIDE SEQUENCE</scope>
    <source>
        <strain evidence="4">NBL</strain>
    </source>
</reference>
<comment type="caution">
    <text evidence="4">The sequence shown here is derived from an EMBL/GenBank/DDBJ whole genome shotgun (WGS) entry which is preliminary data.</text>
</comment>
<keyword evidence="2" id="KW-0413">Isomerase</keyword>
<evidence type="ECO:0000313" key="4">
    <source>
        <dbReference type="EMBL" id="KAK3225888.1"/>
    </source>
</evidence>
<evidence type="ECO:0000259" key="3">
    <source>
        <dbReference type="PROSITE" id="PS50072"/>
    </source>
</evidence>
<feature type="domain" description="PPIase cyclophilin-type" evidence="3">
    <location>
        <begin position="7"/>
        <end position="112"/>
    </location>
</feature>
<proteinExistence type="inferred from homology"/>
<protein>
    <recommendedName>
        <fullName evidence="2">Peptidyl-prolyl cis-trans isomerase</fullName>
        <shortName evidence="2">PPIase</shortName>
        <ecNumber evidence="2">5.2.1.8</ecNumber>
    </recommendedName>
</protein>
<organism evidence="4 5">
    <name type="scientific">Dipteronia sinensis</name>
    <dbReference type="NCBI Taxonomy" id="43782"/>
    <lineage>
        <taxon>Eukaryota</taxon>
        <taxon>Viridiplantae</taxon>
        <taxon>Streptophyta</taxon>
        <taxon>Embryophyta</taxon>
        <taxon>Tracheophyta</taxon>
        <taxon>Spermatophyta</taxon>
        <taxon>Magnoliopsida</taxon>
        <taxon>eudicotyledons</taxon>
        <taxon>Gunneridae</taxon>
        <taxon>Pentapetalae</taxon>
        <taxon>rosids</taxon>
        <taxon>malvids</taxon>
        <taxon>Sapindales</taxon>
        <taxon>Sapindaceae</taxon>
        <taxon>Hippocastanoideae</taxon>
        <taxon>Acereae</taxon>
        <taxon>Dipteronia</taxon>
    </lineage>
</organism>
<dbReference type="AlphaFoldDB" id="A0AAE0AXW6"/>
<dbReference type="GO" id="GO:0006457">
    <property type="term" value="P:protein folding"/>
    <property type="evidence" value="ECO:0007669"/>
    <property type="project" value="TreeGrafter"/>
</dbReference>
<dbReference type="GO" id="GO:0016018">
    <property type="term" value="F:cyclosporin A binding"/>
    <property type="evidence" value="ECO:0007669"/>
    <property type="project" value="TreeGrafter"/>
</dbReference>
<dbReference type="EMBL" id="JANJYJ010000002">
    <property type="protein sequence ID" value="KAK3225888.1"/>
    <property type="molecule type" value="Genomic_DNA"/>
</dbReference>
<evidence type="ECO:0000313" key="5">
    <source>
        <dbReference type="Proteomes" id="UP001281410"/>
    </source>
</evidence>
<dbReference type="PRINTS" id="PR00153">
    <property type="entry name" value="CSAPPISMRASE"/>
</dbReference>
<dbReference type="Gene3D" id="2.40.100.10">
    <property type="entry name" value="Cyclophilin-like"/>
    <property type="match status" value="1"/>
</dbReference>
<dbReference type="SUPFAM" id="SSF50891">
    <property type="entry name" value="Cyclophilin-like"/>
    <property type="match status" value="1"/>
</dbReference>
<comment type="function">
    <text evidence="2">PPIases accelerate the folding of proteins. It catalyzes the cis-trans isomerization of proline imidic peptide bonds in oligopeptides.</text>
</comment>
<accession>A0AAE0AXW6</accession>
<dbReference type="InterPro" id="IPR029000">
    <property type="entry name" value="Cyclophilin-like_dom_sf"/>
</dbReference>
<evidence type="ECO:0000256" key="1">
    <source>
        <dbReference type="ARBA" id="ARBA00007365"/>
    </source>
</evidence>
<keyword evidence="2" id="KW-0697">Rotamase</keyword>
<keyword evidence="5" id="KW-1185">Reference proteome</keyword>
<comment type="similarity">
    <text evidence="1 2">Belongs to the cyclophilin-type PPIase family.</text>
</comment>
<dbReference type="GO" id="GO:0005737">
    <property type="term" value="C:cytoplasm"/>
    <property type="evidence" value="ECO:0007669"/>
    <property type="project" value="TreeGrafter"/>
</dbReference>
<dbReference type="InterPro" id="IPR002130">
    <property type="entry name" value="Cyclophilin-type_PPIase_dom"/>
</dbReference>
<dbReference type="Proteomes" id="UP001281410">
    <property type="component" value="Unassembled WGS sequence"/>
</dbReference>
<name>A0AAE0AXW6_9ROSI</name>
<comment type="catalytic activity">
    <reaction evidence="2">
        <text>[protein]-peptidylproline (omega=180) = [protein]-peptidylproline (omega=0)</text>
        <dbReference type="Rhea" id="RHEA:16237"/>
        <dbReference type="Rhea" id="RHEA-COMP:10747"/>
        <dbReference type="Rhea" id="RHEA-COMP:10748"/>
        <dbReference type="ChEBI" id="CHEBI:83833"/>
        <dbReference type="ChEBI" id="CHEBI:83834"/>
        <dbReference type="EC" id="5.2.1.8"/>
    </reaction>
</comment>